<feature type="region of interest" description="Disordered" evidence="1">
    <location>
        <begin position="76"/>
        <end position="98"/>
    </location>
</feature>
<gene>
    <name evidence="3" type="ORF">CPLU01_13309</name>
</gene>
<reference evidence="3" key="1">
    <citation type="journal article" date="2020" name="Phytopathology">
        <title>Genome Sequence Resources of Colletotrichum truncatum, C. plurivorum, C. musicola, and C. sojae: Four Species Pathogenic to Soybean (Glycine max).</title>
        <authorList>
            <person name="Rogerio F."/>
            <person name="Boufleur T.R."/>
            <person name="Ciampi-Guillardi M."/>
            <person name="Sukno S.A."/>
            <person name="Thon M.R."/>
            <person name="Massola Junior N.S."/>
            <person name="Baroncelli R."/>
        </authorList>
    </citation>
    <scope>NUCLEOTIDE SEQUENCE</scope>
    <source>
        <strain evidence="3">LFN00145</strain>
    </source>
</reference>
<accession>A0A8H6N3V0</accession>
<feature type="region of interest" description="Disordered" evidence="1">
    <location>
        <begin position="19"/>
        <end position="41"/>
    </location>
</feature>
<evidence type="ECO:0000256" key="1">
    <source>
        <dbReference type="SAM" id="MobiDB-lite"/>
    </source>
</evidence>
<dbReference type="EMBL" id="WIGO01000301">
    <property type="protein sequence ID" value="KAF6818521.1"/>
    <property type="molecule type" value="Genomic_DNA"/>
</dbReference>
<evidence type="ECO:0000313" key="3">
    <source>
        <dbReference type="EMBL" id="KAF6818521.1"/>
    </source>
</evidence>
<comment type="caution">
    <text evidence="3">The sequence shown here is derived from an EMBL/GenBank/DDBJ whole genome shotgun (WGS) entry which is preliminary data.</text>
</comment>
<sequence>MISTLVVSRIFATVFSSAASTCPGPISSSEGPETGGRSGRRGCQDIAEAFLPHLKSRLTFPGVVWLMFDSKRPNVHGVRNTRREDSSVTSGMKSHSPMDMRTIMAAKTTHVRPVAERLDHGGRRPSSATKL</sequence>
<keyword evidence="2" id="KW-0732">Signal</keyword>
<organism evidence="3 4">
    <name type="scientific">Colletotrichum plurivorum</name>
    <dbReference type="NCBI Taxonomy" id="2175906"/>
    <lineage>
        <taxon>Eukaryota</taxon>
        <taxon>Fungi</taxon>
        <taxon>Dikarya</taxon>
        <taxon>Ascomycota</taxon>
        <taxon>Pezizomycotina</taxon>
        <taxon>Sordariomycetes</taxon>
        <taxon>Hypocreomycetidae</taxon>
        <taxon>Glomerellales</taxon>
        <taxon>Glomerellaceae</taxon>
        <taxon>Colletotrichum</taxon>
        <taxon>Colletotrichum orchidearum species complex</taxon>
    </lineage>
</organism>
<evidence type="ECO:0000256" key="2">
    <source>
        <dbReference type="SAM" id="SignalP"/>
    </source>
</evidence>
<protein>
    <recommendedName>
        <fullName evidence="5">Secreted protein</fullName>
    </recommendedName>
</protein>
<keyword evidence="4" id="KW-1185">Reference proteome</keyword>
<dbReference type="AlphaFoldDB" id="A0A8H6N3V0"/>
<evidence type="ECO:0008006" key="5">
    <source>
        <dbReference type="Google" id="ProtNLM"/>
    </source>
</evidence>
<dbReference type="Proteomes" id="UP000654918">
    <property type="component" value="Unassembled WGS sequence"/>
</dbReference>
<feature type="signal peptide" evidence="2">
    <location>
        <begin position="1"/>
        <end position="20"/>
    </location>
</feature>
<proteinExistence type="predicted"/>
<feature type="compositionally biased region" description="Polar residues" evidence="1">
    <location>
        <begin position="19"/>
        <end position="31"/>
    </location>
</feature>
<name>A0A8H6N3V0_9PEZI</name>
<evidence type="ECO:0000313" key="4">
    <source>
        <dbReference type="Proteomes" id="UP000654918"/>
    </source>
</evidence>
<feature type="chain" id="PRO_5034232136" description="Secreted protein" evidence="2">
    <location>
        <begin position="21"/>
        <end position="131"/>
    </location>
</feature>